<dbReference type="Pfam" id="PF00270">
    <property type="entry name" value="DEAD"/>
    <property type="match status" value="1"/>
</dbReference>
<name>A0A8H5BTM0_9AGAR</name>
<dbReference type="InterPro" id="IPR001650">
    <property type="entry name" value="Helicase_C-like"/>
</dbReference>
<evidence type="ECO:0000256" key="8">
    <source>
        <dbReference type="ARBA" id="ARBA00034808"/>
    </source>
</evidence>
<dbReference type="GO" id="GO:0005694">
    <property type="term" value="C:chromosome"/>
    <property type="evidence" value="ECO:0007669"/>
    <property type="project" value="TreeGrafter"/>
</dbReference>
<dbReference type="GO" id="GO:0009378">
    <property type="term" value="F:four-way junction helicase activity"/>
    <property type="evidence" value="ECO:0007669"/>
    <property type="project" value="TreeGrafter"/>
</dbReference>
<evidence type="ECO:0000256" key="3">
    <source>
        <dbReference type="ARBA" id="ARBA00022840"/>
    </source>
</evidence>
<dbReference type="InterPro" id="IPR027417">
    <property type="entry name" value="P-loop_NTPase"/>
</dbReference>
<gene>
    <name evidence="11" type="ORF">D9619_009274</name>
</gene>
<evidence type="ECO:0000259" key="10">
    <source>
        <dbReference type="PROSITE" id="PS51194"/>
    </source>
</evidence>
<evidence type="ECO:0000256" key="5">
    <source>
        <dbReference type="ARBA" id="ARBA00023235"/>
    </source>
</evidence>
<feature type="domain" description="Helicase C-terminal" evidence="10">
    <location>
        <begin position="342"/>
        <end position="511"/>
    </location>
</feature>
<dbReference type="SMART" id="SM00490">
    <property type="entry name" value="HELICc"/>
    <property type="match status" value="1"/>
</dbReference>
<evidence type="ECO:0000313" key="12">
    <source>
        <dbReference type="Proteomes" id="UP000567179"/>
    </source>
</evidence>
<dbReference type="AlphaFoldDB" id="A0A8H5BTM0"/>
<accession>A0A8H5BTM0</accession>
<dbReference type="EC" id="5.6.2.4" evidence="8"/>
<dbReference type="PROSITE" id="PS51194">
    <property type="entry name" value="HELICASE_CTER"/>
    <property type="match status" value="1"/>
</dbReference>
<evidence type="ECO:0000256" key="2">
    <source>
        <dbReference type="ARBA" id="ARBA00022741"/>
    </source>
</evidence>
<keyword evidence="3" id="KW-0067">ATP-binding</keyword>
<dbReference type="GO" id="GO:0005634">
    <property type="term" value="C:nucleus"/>
    <property type="evidence" value="ECO:0007669"/>
    <property type="project" value="TreeGrafter"/>
</dbReference>
<dbReference type="InterPro" id="IPR011545">
    <property type="entry name" value="DEAD/DEAH_box_helicase_dom"/>
</dbReference>
<keyword evidence="12" id="KW-1185">Reference proteome</keyword>
<dbReference type="GO" id="GO:0000724">
    <property type="term" value="P:double-strand break repair via homologous recombination"/>
    <property type="evidence" value="ECO:0007669"/>
    <property type="project" value="TreeGrafter"/>
</dbReference>
<feature type="region of interest" description="Disordered" evidence="9">
    <location>
        <begin position="484"/>
        <end position="503"/>
    </location>
</feature>
<dbReference type="Proteomes" id="UP000567179">
    <property type="component" value="Unassembled WGS sequence"/>
</dbReference>
<comment type="similarity">
    <text evidence="1">Belongs to the helicase family. RecQ subfamily.</text>
</comment>
<keyword evidence="6" id="KW-0539">Nucleus</keyword>
<evidence type="ECO:0000256" key="1">
    <source>
        <dbReference type="ARBA" id="ARBA00005446"/>
    </source>
</evidence>
<evidence type="ECO:0000256" key="6">
    <source>
        <dbReference type="ARBA" id="ARBA00023242"/>
    </source>
</evidence>
<dbReference type="GO" id="GO:0043138">
    <property type="term" value="F:3'-5' DNA helicase activity"/>
    <property type="evidence" value="ECO:0007669"/>
    <property type="project" value="UniProtKB-EC"/>
</dbReference>
<dbReference type="EMBL" id="JAACJJ010000002">
    <property type="protein sequence ID" value="KAF5329344.1"/>
    <property type="molecule type" value="Genomic_DNA"/>
</dbReference>
<feature type="compositionally biased region" description="Basic and acidic residues" evidence="9">
    <location>
        <begin position="490"/>
        <end position="503"/>
    </location>
</feature>
<protein>
    <recommendedName>
        <fullName evidence="8">DNA 3'-5' helicase</fullName>
        <ecNumber evidence="8">5.6.2.4</ecNumber>
    </recommendedName>
</protein>
<dbReference type="Gene3D" id="3.40.50.300">
    <property type="entry name" value="P-loop containing nucleotide triphosphate hydrolases"/>
    <property type="match status" value="2"/>
</dbReference>
<dbReference type="OrthoDB" id="5952536at2759"/>
<keyword evidence="4" id="KW-0238">DNA-binding</keyword>
<organism evidence="11 12">
    <name type="scientific">Psilocybe cf. subviscida</name>
    <dbReference type="NCBI Taxonomy" id="2480587"/>
    <lineage>
        <taxon>Eukaryota</taxon>
        <taxon>Fungi</taxon>
        <taxon>Dikarya</taxon>
        <taxon>Basidiomycota</taxon>
        <taxon>Agaricomycotina</taxon>
        <taxon>Agaricomycetes</taxon>
        <taxon>Agaricomycetidae</taxon>
        <taxon>Agaricales</taxon>
        <taxon>Agaricineae</taxon>
        <taxon>Strophariaceae</taxon>
        <taxon>Psilocybe</taxon>
    </lineage>
</organism>
<dbReference type="GO" id="GO:0003677">
    <property type="term" value="F:DNA binding"/>
    <property type="evidence" value="ECO:0007669"/>
    <property type="project" value="UniProtKB-KW"/>
</dbReference>
<dbReference type="PANTHER" id="PTHR13710:SF153">
    <property type="entry name" value="RECQ-LIKE DNA HELICASE BLM"/>
    <property type="match status" value="1"/>
</dbReference>
<dbReference type="SUPFAM" id="SSF52540">
    <property type="entry name" value="P-loop containing nucleoside triphosphate hydrolases"/>
    <property type="match status" value="1"/>
</dbReference>
<feature type="region of interest" description="Disordered" evidence="9">
    <location>
        <begin position="578"/>
        <end position="601"/>
    </location>
</feature>
<sequence length="621" mass="70764">MPLSRLGRVAFDALHTPLPYVFSMENGDPPGNNEALGVYQSAPTRKELLESIRTWPLQGLEDFRARVLPAEDALPRYLNTLDIDDMTAALRACLTCWAATEEHLILREMQLQVVLADCKGFYSLVSAGTGSGKTLPMAICILLDDPRLNLITITMSPLKRLQTTQDDFFNNKIQLRTLVVNEDTPSDESWWKENILPDRGFLDNPVRHLIVTVEQLFKTSAGRYPRLGQWLRTNNRFQKLVTRINVDEAHFIYTAGQPLYGLPAFRPAFGQLEHLKRLLSSRIIWHFFSATFPPHILSHIQSHLLAGCQYVHIRVSSNHPNIMYATHRVVGQIDELRNYECFLTASFNPVSQPHVLIFVDDKALTTRITRHLRLCLSPSDQEKGIVRYYHSMMSQAYLEQTHNDFVSPTGSCRVLVTTSGQSVGVDFPNVEIVCTVGLPSNVVDALQRAGRAIRSSNGHQNFGLFVLFCETWSNEIDQDEYEHTANTLRNDPDRPRTELCESSKRRERAPFSLIRLVQSDTCMRAMFAQYLNDDTQSAFEIALEFTSPFCCERHENTADTLSPVFQLQDYLPGPLFATAGVKRKDPGPRSRTKYRKKADRKGLDLWSSARDRAFPSWNERR</sequence>
<dbReference type="Pfam" id="PF00271">
    <property type="entry name" value="Helicase_C"/>
    <property type="match status" value="1"/>
</dbReference>
<dbReference type="GO" id="GO:0005737">
    <property type="term" value="C:cytoplasm"/>
    <property type="evidence" value="ECO:0007669"/>
    <property type="project" value="TreeGrafter"/>
</dbReference>
<dbReference type="GO" id="GO:0005524">
    <property type="term" value="F:ATP binding"/>
    <property type="evidence" value="ECO:0007669"/>
    <property type="project" value="UniProtKB-KW"/>
</dbReference>
<keyword evidence="2" id="KW-0547">Nucleotide-binding</keyword>
<comment type="caution">
    <text evidence="11">The sequence shown here is derived from an EMBL/GenBank/DDBJ whole genome shotgun (WGS) entry which is preliminary data.</text>
</comment>
<evidence type="ECO:0000256" key="9">
    <source>
        <dbReference type="SAM" id="MobiDB-lite"/>
    </source>
</evidence>
<evidence type="ECO:0000313" key="11">
    <source>
        <dbReference type="EMBL" id="KAF5329344.1"/>
    </source>
</evidence>
<comment type="catalytic activity">
    <reaction evidence="7">
        <text>Couples ATP hydrolysis with the unwinding of duplex DNA by translocating in the 3'-5' direction.</text>
        <dbReference type="EC" id="5.6.2.4"/>
    </reaction>
</comment>
<evidence type="ECO:0000256" key="7">
    <source>
        <dbReference type="ARBA" id="ARBA00034617"/>
    </source>
</evidence>
<evidence type="ECO:0000256" key="4">
    <source>
        <dbReference type="ARBA" id="ARBA00023125"/>
    </source>
</evidence>
<proteinExistence type="inferred from homology"/>
<feature type="compositionally biased region" description="Basic residues" evidence="9">
    <location>
        <begin position="590"/>
        <end position="599"/>
    </location>
</feature>
<dbReference type="PANTHER" id="PTHR13710">
    <property type="entry name" value="DNA HELICASE RECQ FAMILY MEMBER"/>
    <property type="match status" value="1"/>
</dbReference>
<reference evidence="11 12" key="1">
    <citation type="journal article" date="2020" name="ISME J.">
        <title>Uncovering the hidden diversity of litter-decomposition mechanisms in mushroom-forming fungi.</title>
        <authorList>
            <person name="Floudas D."/>
            <person name="Bentzer J."/>
            <person name="Ahren D."/>
            <person name="Johansson T."/>
            <person name="Persson P."/>
            <person name="Tunlid A."/>
        </authorList>
    </citation>
    <scope>NUCLEOTIDE SEQUENCE [LARGE SCALE GENOMIC DNA]</scope>
    <source>
        <strain evidence="11 12">CBS 101986</strain>
    </source>
</reference>
<keyword evidence="5" id="KW-0413">Isomerase</keyword>